<keyword evidence="2" id="KW-0808">Transferase</keyword>
<dbReference type="InterPro" id="IPR029062">
    <property type="entry name" value="Class_I_gatase-like"/>
</dbReference>
<dbReference type="GO" id="GO:0005829">
    <property type="term" value="C:cytosol"/>
    <property type="evidence" value="ECO:0007669"/>
    <property type="project" value="TreeGrafter"/>
</dbReference>
<dbReference type="PANTHER" id="PTHR42695:SF6">
    <property type="entry name" value="GLUTAMINE AMIDOTRANSFERASE DOMAIN-CONTAINING PROTEIN"/>
    <property type="match status" value="1"/>
</dbReference>
<evidence type="ECO:0000313" key="2">
    <source>
        <dbReference type="EMBL" id="KAF2867729.1"/>
    </source>
</evidence>
<dbReference type="Gene3D" id="3.40.50.880">
    <property type="match status" value="1"/>
</dbReference>
<proteinExistence type="predicted"/>
<dbReference type="GO" id="GO:0016740">
    <property type="term" value="F:transferase activity"/>
    <property type="evidence" value="ECO:0007669"/>
    <property type="project" value="UniProtKB-KW"/>
</dbReference>
<evidence type="ECO:0000256" key="1">
    <source>
        <dbReference type="SAM" id="MobiDB-lite"/>
    </source>
</evidence>
<feature type="compositionally biased region" description="Pro residues" evidence="1">
    <location>
        <begin position="65"/>
        <end position="80"/>
    </location>
</feature>
<dbReference type="GO" id="GO:0005634">
    <property type="term" value="C:nucleus"/>
    <property type="evidence" value="ECO:0007669"/>
    <property type="project" value="TreeGrafter"/>
</dbReference>
<evidence type="ECO:0000313" key="3">
    <source>
        <dbReference type="Proteomes" id="UP000481861"/>
    </source>
</evidence>
<dbReference type="Proteomes" id="UP000481861">
    <property type="component" value="Unassembled WGS sequence"/>
</dbReference>
<keyword evidence="2" id="KW-0315">Glutamine amidotransferase</keyword>
<sequence>MTPPIAIHIAILNADLPVPAVRSSPHTATYGAIFHTLLSSAASRLSQKSATQKTPSQHPTQHPTQTPPLSPSPALPPAPAPTITITSTSFNILANAYPSSLSLPTTSALLITGSAASAYDDAAWIRRLERFLRSVYAEWPRVKVFGSCFGHQVVCRALLGGDVVVERDPKGWEIGVQEISLAPEFREGFGKTARPLLDDHDCTAPSANANAPLPPTLRLQFIHADHVRLRTPRALPPGWVVVGSTPHCAVQGVYQPGRVLTLQGHFEFDRFVNRETLRVFGEGWGREVLEEGLAAVDQDDDARVVAEMVVRFLVEGVVGEGHEVVGGLLTPL</sequence>
<reference evidence="2 3" key="1">
    <citation type="submission" date="2020-01" db="EMBL/GenBank/DDBJ databases">
        <authorList>
            <consortium name="DOE Joint Genome Institute"/>
            <person name="Haridas S."/>
            <person name="Albert R."/>
            <person name="Binder M."/>
            <person name="Bloem J."/>
            <person name="Labutti K."/>
            <person name="Salamov A."/>
            <person name="Andreopoulos B."/>
            <person name="Baker S.E."/>
            <person name="Barry K."/>
            <person name="Bills G."/>
            <person name="Bluhm B.H."/>
            <person name="Cannon C."/>
            <person name="Castanera R."/>
            <person name="Culley D.E."/>
            <person name="Daum C."/>
            <person name="Ezra D."/>
            <person name="Gonzalez J.B."/>
            <person name="Henrissat B."/>
            <person name="Kuo A."/>
            <person name="Liang C."/>
            <person name="Lipzen A."/>
            <person name="Lutzoni F."/>
            <person name="Magnuson J."/>
            <person name="Mondo S."/>
            <person name="Nolan M."/>
            <person name="Ohm R."/>
            <person name="Pangilinan J."/>
            <person name="Park H.-J.H."/>
            <person name="Ramirez L."/>
            <person name="Alfaro M."/>
            <person name="Sun H."/>
            <person name="Tritt A."/>
            <person name="Yoshinaga Y."/>
            <person name="Zwiers L.-H.L."/>
            <person name="Turgeon B.G."/>
            <person name="Goodwin S.B."/>
            <person name="Spatafora J.W."/>
            <person name="Crous P.W."/>
            <person name="Grigoriev I.V."/>
        </authorList>
    </citation>
    <scope>NUCLEOTIDE SEQUENCE [LARGE SCALE GENOMIC DNA]</scope>
    <source>
        <strain evidence="2 3">CBS 611.86</strain>
    </source>
</reference>
<feature type="compositionally biased region" description="Low complexity" evidence="1">
    <location>
        <begin position="54"/>
        <end position="64"/>
    </location>
</feature>
<organism evidence="2 3">
    <name type="scientific">Massariosphaeria phaeospora</name>
    <dbReference type="NCBI Taxonomy" id="100035"/>
    <lineage>
        <taxon>Eukaryota</taxon>
        <taxon>Fungi</taxon>
        <taxon>Dikarya</taxon>
        <taxon>Ascomycota</taxon>
        <taxon>Pezizomycotina</taxon>
        <taxon>Dothideomycetes</taxon>
        <taxon>Pleosporomycetidae</taxon>
        <taxon>Pleosporales</taxon>
        <taxon>Pleosporales incertae sedis</taxon>
        <taxon>Massariosphaeria</taxon>
    </lineage>
</organism>
<gene>
    <name evidence="2" type="ORF">BDV95DRAFT_622067</name>
</gene>
<dbReference type="OrthoDB" id="1669814at2759"/>
<accession>A0A7C8I0U7</accession>
<dbReference type="EMBL" id="JAADJZ010000022">
    <property type="protein sequence ID" value="KAF2867729.1"/>
    <property type="molecule type" value="Genomic_DNA"/>
</dbReference>
<protein>
    <submittedName>
        <fullName evidence="2">Class I glutamine amidotransferase-like protein</fullName>
    </submittedName>
</protein>
<comment type="caution">
    <text evidence="2">The sequence shown here is derived from an EMBL/GenBank/DDBJ whole genome shotgun (WGS) entry which is preliminary data.</text>
</comment>
<dbReference type="SUPFAM" id="SSF52317">
    <property type="entry name" value="Class I glutamine amidotransferase-like"/>
    <property type="match status" value="1"/>
</dbReference>
<dbReference type="AlphaFoldDB" id="A0A7C8I0U7"/>
<name>A0A7C8I0U7_9PLEO</name>
<keyword evidence="3" id="KW-1185">Reference proteome</keyword>
<dbReference type="PANTHER" id="PTHR42695">
    <property type="entry name" value="GLUTAMINE AMIDOTRANSFERASE YLR126C-RELATED"/>
    <property type="match status" value="1"/>
</dbReference>
<dbReference type="CDD" id="cd01741">
    <property type="entry name" value="GATase1_1"/>
    <property type="match status" value="1"/>
</dbReference>
<dbReference type="InterPro" id="IPR044992">
    <property type="entry name" value="ChyE-like"/>
</dbReference>
<feature type="region of interest" description="Disordered" evidence="1">
    <location>
        <begin position="45"/>
        <end position="80"/>
    </location>
</feature>